<dbReference type="EMBL" id="JAPWDV010000002">
    <property type="protein sequence ID" value="KAJ6221342.1"/>
    <property type="molecule type" value="Genomic_DNA"/>
</dbReference>
<accession>A0A9Q0MBV3</accession>
<dbReference type="SMART" id="SM00651">
    <property type="entry name" value="Sm"/>
    <property type="match status" value="1"/>
</dbReference>
<dbReference type="FunFam" id="2.30.30.100:FF:000004">
    <property type="entry name" value="Small nuclear ribonucleoprotein-associated proteins"/>
    <property type="match status" value="1"/>
</dbReference>
<dbReference type="GO" id="GO:0003723">
    <property type="term" value="F:RNA binding"/>
    <property type="evidence" value="ECO:0007669"/>
    <property type="project" value="UniProtKB-KW"/>
</dbReference>
<keyword evidence="15" id="KW-1185">Reference proteome</keyword>
<evidence type="ECO:0000256" key="12">
    <source>
        <dbReference type="SAM" id="MobiDB-lite"/>
    </source>
</evidence>
<evidence type="ECO:0000256" key="7">
    <source>
        <dbReference type="ARBA" id="ARBA00022884"/>
    </source>
</evidence>
<dbReference type="PROSITE" id="PS52002">
    <property type="entry name" value="SM"/>
    <property type="match status" value="1"/>
</dbReference>
<dbReference type="InterPro" id="IPR050914">
    <property type="entry name" value="snRNP_SmB/NAA38-like"/>
</dbReference>
<evidence type="ECO:0000256" key="3">
    <source>
        <dbReference type="ARBA" id="ARBA00009123"/>
    </source>
</evidence>
<feature type="compositionally biased region" description="Pro residues" evidence="12">
    <location>
        <begin position="154"/>
        <end position="177"/>
    </location>
</feature>
<dbReference type="GO" id="GO:0005685">
    <property type="term" value="C:U1 snRNP"/>
    <property type="evidence" value="ECO:0007669"/>
    <property type="project" value="TreeGrafter"/>
</dbReference>
<keyword evidence="10 11" id="KW-0687">Ribonucleoprotein</keyword>
<dbReference type="InterPro" id="IPR001163">
    <property type="entry name" value="Sm_dom_euk/arc"/>
</dbReference>
<dbReference type="GO" id="GO:0046540">
    <property type="term" value="C:U4/U6 x U5 tri-snRNP complex"/>
    <property type="evidence" value="ECO:0007669"/>
    <property type="project" value="TreeGrafter"/>
</dbReference>
<keyword evidence="8" id="KW-0508">mRNA splicing</keyword>
<dbReference type="Gene3D" id="2.30.30.100">
    <property type="match status" value="1"/>
</dbReference>
<dbReference type="PIRSF" id="PIRSF037187">
    <property type="entry name" value="snRNP_SmB/SmN"/>
    <property type="match status" value="1"/>
</dbReference>
<evidence type="ECO:0000256" key="5">
    <source>
        <dbReference type="ARBA" id="ARBA00022664"/>
    </source>
</evidence>
<evidence type="ECO:0000256" key="10">
    <source>
        <dbReference type="ARBA" id="ARBA00023274"/>
    </source>
</evidence>
<feature type="region of interest" description="Disordered" evidence="12">
    <location>
        <begin position="145"/>
        <end position="212"/>
    </location>
</feature>
<evidence type="ECO:0000256" key="11">
    <source>
        <dbReference type="PIRNR" id="PIRNR037187"/>
    </source>
</evidence>
<sequence length="212" mass="22044">MTISKNNKMMQYLNYRMRVILQDSRTFIGTFKAFDKHMNIILSECEEFRKIKGKGTKGIEREEKRVLGFVLLRGQNIVSLTVEGPPPPDEGVSRVPIPGTIPGPGMGRAAGRGMPAVALPPMVGAPPGLQGPVRGVGGPAAATMAPQGRGMPPAGAPPGVRPGAPPGMIPPGLPPGMAPMGRGLPPGIAPPMAPPPGIRPPPPPGMLRPPPR</sequence>
<dbReference type="GO" id="GO:0005682">
    <property type="term" value="C:U5 snRNP"/>
    <property type="evidence" value="ECO:0007669"/>
    <property type="project" value="TreeGrafter"/>
</dbReference>
<keyword evidence="4" id="KW-0963">Cytoplasm</keyword>
<comment type="subcellular location">
    <subcellularLocation>
        <location evidence="2">Cytoplasm</location>
    </subcellularLocation>
    <subcellularLocation>
        <location evidence="1 11">Nucleus</location>
    </subcellularLocation>
</comment>
<feature type="domain" description="Sm" evidence="13">
    <location>
        <begin position="4"/>
        <end position="86"/>
    </location>
</feature>
<dbReference type="AlphaFoldDB" id="A0A9Q0MBV3"/>
<dbReference type="GO" id="GO:0005687">
    <property type="term" value="C:U4 snRNP"/>
    <property type="evidence" value="ECO:0007669"/>
    <property type="project" value="TreeGrafter"/>
</dbReference>
<comment type="caution">
    <text evidence="14">The sequence shown here is derived from an EMBL/GenBank/DDBJ whole genome shotgun (WGS) entry which is preliminary data.</text>
</comment>
<evidence type="ECO:0000256" key="1">
    <source>
        <dbReference type="ARBA" id="ARBA00004123"/>
    </source>
</evidence>
<gene>
    <name evidence="14" type="ORF">RDWZM_007154</name>
</gene>
<name>A0A9Q0MBV3_BLOTA</name>
<evidence type="ECO:0000313" key="15">
    <source>
        <dbReference type="Proteomes" id="UP001142055"/>
    </source>
</evidence>
<evidence type="ECO:0000313" key="14">
    <source>
        <dbReference type="EMBL" id="KAJ6221342.1"/>
    </source>
</evidence>
<dbReference type="GO" id="GO:0000398">
    <property type="term" value="P:mRNA splicing, via spliceosome"/>
    <property type="evidence" value="ECO:0007669"/>
    <property type="project" value="TreeGrafter"/>
</dbReference>
<evidence type="ECO:0000259" key="13">
    <source>
        <dbReference type="PROSITE" id="PS52002"/>
    </source>
</evidence>
<organism evidence="14 15">
    <name type="scientific">Blomia tropicalis</name>
    <name type="common">Mite</name>
    <dbReference type="NCBI Taxonomy" id="40697"/>
    <lineage>
        <taxon>Eukaryota</taxon>
        <taxon>Metazoa</taxon>
        <taxon>Ecdysozoa</taxon>
        <taxon>Arthropoda</taxon>
        <taxon>Chelicerata</taxon>
        <taxon>Arachnida</taxon>
        <taxon>Acari</taxon>
        <taxon>Acariformes</taxon>
        <taxon>Sarcoptiformes</taxon>
        <taxon>Astigmata</taxon>
        <taxon>Glycyphagoidea</taxon>
        <taxon>Echimyopodidae</taxon>
        <taxon>Blomia</taxon>
    </lineage>
</organism>
<dbReference type="Proteomes" id="UP001142055">
    <property type="component" value="Chromosome 2"/>
</dbReference>
<evidence type="ECO:0000256" key="2">
    <source>
        <dbReference type="ARBA" id="ARBA00004496"/>
    </source>
</evidence>
<dbReference type="GO" id="GO:0070990">
    <property type="term" value="F:snRNP binding"/>
    <property type="evidence" value="ECO:0007669"/>
    <property type="project" value="TreeGrafter"/>
</dbReference>
<keyword evidence="5" id="KW-0507">mRNA processing</keyword>
<dbReference type="Pfam" id="PF01423">
    <property type="entry name" value="LSM"/>
    <property type="match status" value="1"/>
</dbReference>
<reference evidence="14" key="1">
    <citation type="submission" date="2022-12" db="EMBL/GenBank/DDBJ databases">
        <title>Genome assemblies of Blomia tropicalis.</title>
        <authorList>
            <person name="Cui Y."/>
        </authorList>
    </citation>
    <scope>NUCLEOTIDE SEQUENCE</scope>
    <source>
        <tissue evidence="14">Adult mites</tissue>
    </source>
</reference>
<dbReference type="InterPro" id="IPR010920">
    <property type="entry name" value="LSM_dom_sf"/>
</dbReference>
<protein>
    <recommendedName>
        <fullName evidence="11">Small nuclear ribonucleoprotein-associated protein</fullName>
    </recommendedName>
</protein>
<comment type="similarity">
    <text evidence="3 11">Belongs to the snRNP SmB/SmN family.</text>
</comment>
<keyword evidence="7 11" id="KW-0694">RNA-binding</keyword>
<dbReference type="GO" id="GO:0005686">
    <property type="term" value="C:U2 snRNP"/>
    <property type="evidence" value="ECO:0007669"/>
    <property type="project" value="TreeGrafter"/>
</dbReference>
<evidence type="ECO:0000256" key="9">
    <source>
        <dbReference type="ARBA" id="ARBA00023242"/>
    </source>
</evidence>
<keyword evidence="9 11" id="KW-0539">Nucleus</keyword>
<dbReference type="GO" id="GO:0005737">
    <property type="term" value="C:cytoplasm"/>
    <property type="evidence" value="ECO:0007669"/>
    <property type="project" value="UniProtKB-SubCell"/>
</dbReference>
<dbReference type="GO" id="GO:0071013">
    <property type="term" value="C:catalytic step 2 spliceosome"/>
    <property type="evidence" value="ECO:0007669"/>
    <property type="project" value="TreeGrafter"/>
</dbReference>
<dbReference type="OMA" id="KMINYRM"/>
<evidence type="ECO:0000256" key="6">
    <source>
        <dbReference type="ARBA" id="ARBA00022737"/>
    </source>
</evidence>
<dbReference type="CDD" id="cd01717">
    <property type="entry name" value="Sm_B"/>
    <property type="match status" value="1"/>
</dbReference>
<dbReference type="InterPro" id="IPR017131">
    <property type="entry name" value="snRNP-assoc_SmB/SmN"/>
</dbReference>
<evidence type="ECO:0000256" key="8">
    <source>
        <dbReference type="ARBA" id="ARBA00023187"/>
    </source>
</evidence>
<feature type="compositionally biased region" description="Pro residues" evidence="12">
    <location>
        <begin position="187"/>
        <end position="212"/>
    </location>
</feature>
<evidence type="ECO:0000256" key="4">
    <source>
        <dbReference type="ARBA" id="ARBA00022490"/>
    </source>
</evidence>
<keyword evidence="6" id="KW-0677">Repeat</keyword>
<dbReference type="PANTHER" id="PTHR10701:SF0">
    <property type="entry name" value="SMALL NUCLEAR RIBONUCLEOPROTEIN-ASSOCIATED PROTEIN B"/>
    <property type="match status" value="1"/>
</dbReference>
<dbReference type="PANTHER" id="PTHR10701">
    <property type="entry name" value="SMALL NUCLEAR RIBONUCLEOPROTEIN-ASSOCIATED PROTEIN B AND N"/>
    <property type="match status" value="1"/>
</dbReference>
<dbReference type="GO" id="GO:0071004">
    <property type="term" value="C:U2-type prespliceosome"/>
    <property type="evidence" value="ECO:0007669"/>
    <property type="project" value="TreeGrafter"/>
</dbReference>
<proteinExistence type="inferred from homology"/>
<dbReference type="SUPFAM" id="SSF50182">
    <property type="entry name" value="Sm-like ribonucleoproteins"/>
    <property type="match status" value="1"/>
</dbReference>
<dbReference type="InterPro" id="IPR047575">
    <property type="entry name" value="Sm"/>
</dbReference>